<dbReference type="SMART" id="SM00867">
    <property type="entry name" value="YceI"/>
    <property type="match status" value="1"/>
</dbReference>
<feature type="domain" description="Lipid/polyisoprenoid-binding YceI-like" evidence="2">
    <location>
        <begin position="15"/>
        <end position="182"/>
    </location>
</feature>
<evidence type="ECO:0000313" key="3">
    <source>
        <dbReference type="EMBL" id="TBN56328.1"/>
    </source>
</evidence>
<dbReference type="Pfam" id="PF04264">
    <property type="entry name" value="YceI"/>
    <property type="match status" value="1"/>
</dbReference>
<accession>A0A4Q9GRV9</accession>
<evidence type="ECO:0000313" key="4">
    <source>
        <dbReference type="Proteomes" id="UP000294194"/>
    </source>
</evidence>
<dbReference type="Proteomes" id="UP000294194">
    <property type="component" value="Unassembled WGS sequence"/>
</dbReference>
<proteinExistence type="inferred from homology"/>
<dbReference type="InterPro" id="IPR007372">
    <property type="entry name" value="Lipid/polyisoprenoid-bd_YceI"/>
</dbReference>
<dbReference type="Gene3D" id="2.40.128.110">
    <property type="entry name" value="Lipid/polyisoprenoid-binding, YceI-like"/>
    <property type="match status" value="1"/>
</dbReference>
<sequence>MTTSIETRPDFVAGTWKLDPTHSEISFSVRHLAISKVRGFFESFDVTIVTNEDPTKNSIVASVDVASVNTNQKDRDGHLKTSDFFLVEEFPTMDFVSTAFEADGDDFTLTGDLTLRGVTKSVVLKGEFGGITTDGYGQTKAGASASTKIDRTAFGVNWNAAVEAGGLTLGNDVSINIELQVVLQPAA</sequence>
<dbReference type="PANTHER" id="PTHR34406:SF1">
    <property type="entry name" value="PROTEIN YCEI"/>
    <property type="match status" value="1"/>
</dbReference>
<protein>
    <submittedName>
        <fullName evidence="3">Polyisoprenoid-binding protein</fullName>
    </submittedName>
</protein>
<dbReference type="SUPFAM" id="SSF101874">
    <property type="entry name" value="YceI-like"/>
    <property type="match status" value="1"/>
</dbReference>
<evidence type="ECO:0000259" key="2">
    <source>
        <dbReference type="SMART" id="SM00867"/>
    </source>
</evidence>
<reference evidence="4" key="1">
    <citation type="submission" date="2019-02" db="EMBL/GenBank/DDBJ databases">
        <title>Glaciihabitans arcticus sp. nov., a psychrotolerant bacterium isolated from polar soil.</title>
        <authorList>
            <person name="Dahal R.H."/>
        </authorList>
    </citation>
    <scope>NUCLEOTIDE SEQUENCE [LARGE SCALE GENOMIC DNA]</scope>
    <source>
        <strain evidence="4">RP-3-7</strain>
    </source>
</reference>
<dbReference type="EMBL" id="SISG01000001">
    <property type="protein sequence ID" value="TBN56328.1"/>
    <property type="molecule type" value="Genomic_DNA"/>
</dbReference>
<name>A0A4Q9GRV9_9MICO</name>
<keyword evidence="4" id="KW-1185">Reference proteome</keyword>
<dbReference type="PANTHER" id="PTHR34406">
    <property type="entry name" value="PROTEIN YCEI"/>
    <property type="match status" value="1"/>
</dbReference>
<comment type="similarity">
    <text evidence="1">Belongs to the UPF0312 family.</text>
</comment>
<organism evidence="3 4">
    <name type="scientific">Glaciihabitans arcticus</name>
    <dbReference type="NCBI Taxonomy" id="2668039"/>
    <lineage>
        <taxon>Bacteria</taxon>
        <taxon>Bacillati</taxon>
        <taxon>Actinomycetota</taxon>
        <taxon>Actinomycetes</taxon>
        <taxon>Micrococcales</taxon>
        <taxon>Microbacteriaceae</taxon>
        <taxon>Glaciihabitans</taxon>
    </lineage>
</organism>
<evidence type="ECO:0000256" key="1">
    <source>
        <dbReference type="ARBA" id="ARBA00008812"/>
    </source>
</evidence>
<dbReference type="InterPro" id="IPR036761">
    <property type="entry name" value="TTHA0802/YceI-like_sf"/>
</dbReference>
<dbReference type="RefSeq" id="WP_130980438.1">
    <property type="nucleotide sequence ID" value="NZ_SISG01000001.1"/>
</dbReference>
<comment type="caution">
    <text evidence="3">The sequence shown here is derived from an EMBL/GenBank/DDBJ whole genome shotgun (WGS) entry which is preliminary data.</text>
</comment>
<dbReference type="AlphaFoldDB" id="A0A4Q9GRV9"/>
<gene>
    <name evidence="3" type="ORF">EYE40_02350</name>
</gene>